<evidence type="ECO:0000313" key="5">
    <source>
        <dbReference type="Proteomes" id="UP000295658"/>
    </source>
</evidence>
<dbReference type="Gene3D" id="2.60.40.790">
    <property type="match status" value="1"/>
</dbReference>
<dbReference type="InterPro" id="IPR008978">
    <property type="entry name" value="HSP20-like_chaperone"/>
</dbReference>
<comment type="caution">
    <text evidence="4">The sequence shown here is derived from an EMBL/GenBank/DDBJ whole genome shotgun (WGS) entry which is preliminary data.</text>
</comment>
<organism evidence="4 5">
    <name type="scientific">Thermolongibacillus altinsuensis</name>
    <dbReference type="NCBI Taxonomy" id="575256"/>
    <lineage>
        <taxon>Bacteria</taxon>
        <taxon>Bacillati</taxon>
        <taxon>Bacillota</taxon>
        <taxon>Bacilli</taxon>
        <taxon>Bacillales</taxon>
        <taxon>Anoxybacillaceae</taxon>
        <taxon>Thermolongibacillus</taxon>
    </lineage>
</organism>
<proteinExistence type="inferred from homology"/>
<sequence length="150" mass="17749">MLSNEFQPPMKKKKDVSHMLDSFFDDRPLKKLLHTLDEYVHRTFSPLYIPIDVHETSTEHVIIAHLPSVKREQIQLQFDEERLILSISHQERIETIDEQGNLFQKKEAQQHITKSIFLPYPVSEKEVQASFQDGKLVIRLPQKKKYIDID</sequence>
<dbReference type="OrthoDB" id="1806521at2"/>
<reference evidence="4 5" key="1">
    <citation type="submission" date="2019-03" db="EMBL/GenBank/DDBJ databases">
        <title>Genomic Encyclopedia of Type Strains, Phase IV (KMG-IV): sequencing the most valuable type-strain genomes for metagenomic binning, comparative biology and taxonomic classification.</title>
        <authorList>
            <person name="Goeker M."/>
        </authorList>
    </citation>
    <scope>NUCLEOTIDE SEQUENCE [LARGE SCALE GENOMIC DNA]</scope>
    <source>
        <strain evidence="4 5">DSM 24979</strain>
    </source>
</reference>
<gene>
    <name evidence="4" type="ORF">EDD69_101237</name>
</gene>
<evidence type="ECO:0000256" key="1">
    <source>
        <dbReference type="PROSITE-ProRule" id="PRU00285"/>
    </source>
</evidence>
<dbReference type="SUPFAM" id="SSF49764">
    <property type="entry name" value="HSP20-like chaperones"/>
    <property type="match status" value="1"/>
</dbReference>
<dbReference type="PANTHER" id="PTHR11527">
    <property type="entry name" value="HEAT-SHOCK PROTEIN 20 FAMILY MEMBER"/>
    <property type="match status" value="1"/>
</dbReference>
<evidence type="ECO:0000259" key="3">
    <source>
        <dbReference type="PROSITE" id="PS01031"/>
    </source>
</evidence>
<dbReference type="PROSITE" id="PS01031">
    <property type="entry name" value="SHSP"/>
    <property type="match status" value="1"/>
</dbReference>
<keyword evidence="5" id="KW-1185">Reference proteome</keyword>
<name>A0A4R1QI15_9BACL</name>
<comment type="similarity">
    <text evidence="1 2">Belongs to the small heat shock protein (HSP20) family.</text>
</comment>
<feature type="domain" description="SHSP" evidence="3">
    <location>
        <begin position="42"/>
        <end position="150"/>
    </location>
</feature>
<dbReference type="EMBL" id="SLUL01000001">
    <property type="protein sequence ID" value="TCL53229.1"/>
    <property type="molecule type" value="Genomic_DNA"/>
</dbReference>
<dbReference type="Pfam" id="PF00011">
    <property type="entry name" value="HSP20"/>
    <property type="match status" value="1"/>
</dbReference>
<protein>
    <submittedName>
        <fullName evidence="4">HSP20 family molecular chaperone IbpA</fullName>
    </submittedName>
</protein>
<dbReference type="AlphaFoldDB" id="A0A4R1QI15"/>
<dbReference type="InterPro" id="IPR002068">
    <property type="entry name" value="A-crystallin/Hsp20_dom"/>
</dbReference>
<accession>A0A4R1QI15</accession>
<dbReference type="CDD" id="cd06464">
    <property type="entry name" value="ACD_sHsps-like"/>
    <property type="match status" value="1"/>
</dbReference>
<dbReference type="InterPro" id="IPR031107">
    <property type="entry name" value="Small_HSP"/>
</dbReference>
<evidence type="ECO:0000313" key="4">
    <source>
        <dbReference type="EMBL" id="TCL53229.1"/>
    </source>
</evidence>
<dbReference type="Proteomes" id="UP000295658">
    <property type="component" value="Unassembled WGS sequence"/>
</dbReference>
<evidence type="ECO:0000256" key="2">
    <source>
        <dbReference type="RuleBase" id="RU003616"/>
    </source>
</evidence>